<dbReference type="OrthoDB" id="9809155at2"/>
<dbReference type="Proteomes" id="UP000198736">
    <property type="component" value="Unassembled WGS sequence"/>
</dbReference>
<dbReference type="Gene3D" id="3.30.2310.20">
    <property type="entry name" value="RelE-like"/>
    <property type="match status" value="1"/>
</dbReference>
<accession>A0A0S4LRE9</accession>
<dbReference type="EMBL" id="CZPZ01000025">
    <property type="protein sequence ID" value="CUS37682.1"/>
    <property type="molecule type" value="Genomic_DNA"/>
</dbReference>
<gene>
    <name evidence="3" type="ORF">COMA2_310010</name>
</gene>
<evidence type="ECO:0000256" key="1">
    <source>
        <dbReference type="ARBA" id="ARBA00006226"/>
    </source>
</evidence>
<dbReference type="InterPro" id="IPR007712">
    <property type="entry name" value="RelE/ParE_toxin"/>
</dbReference>
<dbReference type="AlphaFoldDB" id="A0A0S4LRE9"/>
<dbReference type="STRING" id="1742973.COMA2_310010"/>
<proteinExistence type="inferred from homology"/>
<sequence>MKRLRLTPEAELDLDEAHLWYHRQAPNRAAAFLAAVNACVTTIQRHPKAFMLVDQTMRRALVRRFPYAIFYEIEPRHIVVYGVFHGARDPHAWRRRRDA</sequence>
<evidence type="ECO:0000313" key="3">
    <source>
        <dbReference type="EMBL" id="CUS37682.1"/>
    </source>
</evidence>
<organism evidence="3 4">
    <name type="scientific">Candidatus Nitrospira nitrificans</name>
    <dbReference type="NCBI Taxonomy" id="1742973"/>
    <lineage>
        <taxon>Bacteria</taxon>
        <taxon>Pseudomonadati</taxon>
        <taxon>Nitrospirota</taxon>
        <taxon>Nitrospiria</taxon>
        <taxon>Nitrospirales</taxon>
        <taxon>Nitrospiraceae</taxon>
        <taxon>Nitrospira</taxon>
    </lineage>
</organism>
<dbReference type="Pfam" id="PF05016">
    <property type="entry name" value="ParE_toxin"/>
    <property type="match status" value="1"/>
</dbReference>
<protein>
    <submittedName>
        <fullName evidence="3">Plasmid stabilization system protein</fullName>
    </submittedName>
</protein>
<keyword evidence="2" id="KW-1277">Toxin-antitoxin system</keyword>
<evidence type="ECO:0000313" key="4">
    <source>
        <dbReference type="Proteomes" id="UP000198736"/>
    </source>
</evidence>
<comment type="similarity">
    <text evidence="1">Belongs to the RelE toxin family.</text>
</comment>
<dbReference type="InterPro" id="IPR051803">
    <property type="entry name" value="TA_system_RelE-like_toxin"/>
</dbReference>
<evidence type="ECO:0000256" key="2">
    <source>
        <dbReference type="ARBA" id="ARBA00022649"/>
    </source>
</evidence>
<name>A0A0S4LRE9_9BACT</name>
<dbReference type="RefSeq" id="WP_090899479.1">
    <property type="nucleotide sequence ID" value="NZ_CZPZ01000025.1"/>
</dbReference>
<dbReference type="PANTHER" id="PTHR33755:SF8">
    <property type="entry name" value="TOXIN PARE2"/>
    <property type="match status" value="1"/>
</dbReference>
<reference evidence="4" key="1">
    <citation type="submission" date="2015-10" db="EMBL/GenBank/DDBJ databases">
        <authorList>
            <person name="Luecker S."/>
            <person name="Luecker S."/>
        </authorList>
    </citation>
    <scope>NUCLEOTIDE SEQUENCE [LARGE SCALE GENOMIC DNA]</scope>
</reference>
<dbReference type="PANTHER" id="PTHR33755">
    <property type="entry name" value="TOXIN PARE1-RELATED"/>
    <property type="match status" value="1"/>
</dbReference>
<keyword evidence="4" id="KW-1185">Reference proteome</keyword>
<dbReference type="InterPro" id="IPR035093">
    <property type="entry name" value="RelE/ParE_toxin_dom_sf"/>
</dbReference>